<dbReference type="EMBL" id="CP001744">
    <property type="protein sequence ID" value="ADG68619.1"/>
    <property type="molecule type" value="Genomic_DNA"/>
</dbReference>
<feature type="compositionally biased region" description="Basic and acidic residues" evidence="1">
    <location>
        <begin position="19"/>
        <end position="46"/>
    </location>
</feature>
<organism evidence="2 3">
    <name type="scientific">Planctopirus limnophila (strain ATCC 43296 / DSM 3776 / IFAM 1008 / Mu 290)</name>
    <name type="common">Planctomyces limnophilus</name>
    <dbReference type="NCBI Taxonomy" id="521674"/>
    <lineage>
        <taxon>Bacteria</taxon>
        <taxon>Pseudomonadati</taxon>
        <taxon>Planctomycetota</taxon>
        <taxon>Planctomycetia</taxon>
        <taxon>Planctomycetales</taxon>
        <taxon>Planctomycetaceae</taxon>
        <taxon>Planctopirus</taxon>
    </lineage>
</organism>
<evidence type="ECO:0000313" key="3">
    <source>
        <dbReference type="Proteomes" id="UP000002220"/>
    </source>
</evidence>
<keyword evidence="3" id="KW-1185">Reference proteome</keyword>
<dbReference type="HOGENOM" id="CLU_2001761_0_0_0"/>
<dbReference type="KEGG" id="plm:Plim_2797"/>
<name>D5SRC6_PLAL2</name>
<gene>
    <name evidence="2" type="ordered locus">Plim_2797</name>
</gene>
<dbReference type="AlphaFoldDB" id="D5SRC6"/>
<accession>D5SRC6</accession>
<dbReference type="Proteomes" id="UP000002220">
    <property type="component" value="Chromosome"/>
</dbReference>
<proteinExistence type="predicted"/>
<protein>
    <submittedName>
        <fullName evidence="2">Uncharacterized protein</fullName>
    </submittedName>
</protein>
<evidence type="ECO:0000313" key="2">
    <source>
        <dbReference type="EMBL" id="ADG68619.1"/>
    </source>
</evidence>
<feature type="region of interest" description="Disordered" evidence="1">
    <location>
        <begin position="19"/>
        <end position="59"/>
    </location>
</feature>
<dbReference type="eggNOG" id="ENOG50336V4">
    <property type="taxonomic scope" value="Bacteria"/>
</dbReference>
<evidence type="ECO:0000256" key="1">
    <source>
        <dbReference type="SAM" id="MobiDB-lite"/>
    </source>
</evidence>
<reference evidence="2 3" key="1">
    <citation type="journal article" date="2010" name="Stand. Genomic Sci.">
        <title>Complete genome sequence of Planctomyces limnophilus type strain (Mu 290).</title>
        <authorList>
            <person name="Labutti K."/>
            <person name="Sikorski J."/>
            <person name="Schneider S."/>
            <person name="Nolan M."/>
            <person name="Lucas S."/>
            <person name="Glavina Del Rio T."/>
            <person name="Tice H."/>
            <person name="Cheng J.F."/>
            <person name="Goodwin L."/>
            <person name="Pitluck S."/>
            <person name="Liolios K."/>
            <person name="Ivanova N."/>
            <person name="Mavromatis K."/>
            <person name="Mikhailova N."/>
            <person name="Pati A."/>
            <person name="Chen A."/>
            <person name="Palaniappan K."/>
            <person name="Land M."/>
            <person name="Hauser L."/>
            <person name="Chang Y.J."/>
            <person name="Jeffries C.D."/>
            <person name="Tindall B.J."/>
            <person name="Rohde M."/>
            <person name="Goker M."/>
            <person name="Woyke T."/>
            <person name="Bristow J."/>
            <person name="Eisen J.A."/>
            <person name="Markowitz V."/>
            <person name="Hugenholtz P."/>
            <person name="Kyrpides N.C."/>
            <person name="Klenk H.P."/>
            <person name="Lapidus A."/>
        </authorList>
    </citation>
    <scope>NUCLEOTIDE SEQUENCE [LARGE SCALE GENOMIC DNA]</scope>
    <source>
        <strain evidence="3">ATCC 43296 / DSM 3776 / IFAM 1008 / 290</strain>
    </source>
</reference>
<dbReference type="RefSeq" id="WP_013111050.1">
    <property type="nucleotide sequence ID" value="NC_014148.1"/>
</dbReference>
<sequence>MPRSATMDAAKLDAIAKTEQRNRNRRVVGERRSKVEEKLASGERRAAAAPRRKVERRRMIDPTTCERDYSGDEVEFMKAMDDYKRKSGRMFPTWSEVLEVVRSLGYTKPSHREPMVGEAVIASN</sequence>